<comment type="caution">
    <text evidence="1">The sequence shown here is derived from an EMBL/GenBank/DDBJ whole genome shotgun (WGS) entry which is preliminary data.</text>
</comment>
<keyword evidence="2" id="KW-1185">Reference proteome</keyword>
<sequence length="152" mass="17595">MDCLSCKLIYFGSLVLDTTVFAITMRSLREHSRVCRHLYPSHLLIRLFKDATIFFLVGALNNILYIIMWTVYATRPQYFIYLTTFLPLLSLTGQRLVLNLRGLQTRTYTTGELGREVDRQIMAFEVGDGVHDCGDGWIIGGDQWKRRLDPTR</sequence>
<protein>
    <submittedName>
        <fullName evidence="1">Uncharacterized protein</fullName>
    </submittedName>
</protein>
<gene>
    <name evidence="1" type="ORF">BV22DRAFT_747596</name>
</gene>
<dbReference type="EMBL" id="MU266538">
    <property type="protein sequence ID" value="KAH7921189.1"/>
    <property type="molecule type" value="Genomic_DNA"/>
</dbReference>
<dbReference type="Proteomes" id="UP000790709">
    <property type="component" value="Unassembled WGS sequence"/>
</dbReference>
<evidence type="ECO:0000313" key="2">
    <source>
        <dbReference type="Proteomes" id="UP000790709"/>
    </source>
</evidence>
<reference evidence="1" key="1">
    <citation type="journal article" date="2021" name="New Phytol.">
        <title>Evolutionary innovations through gain and loss of genes in the ectomycorrhizal Boletales.</title>
        <authorList>
            <person name="Wu G."/>
            <person name="Miyauchi S."/>
            <person name="Morin E."/>
            <person name="Kuo A."/>
            <person name="Drula E."/>
            <person name="Varga T."/>
            <person name="Kohler A."/>
            <person name="Feng B."/>
            <person name="Cao Y."/>
            <person name="Lipzen A."/>
            <person name="Daum C."/>
            <person name="Hundley H."/>
            <person name="Pangilinan J."/>
            <person name="Johnson J."/>
            <person name="Barry K."/>
            <person name="LaButti K."/>
            <person name="Ng V."/>
            <person name="Ahrendt S."/>
            <person name="Min B."/>
            <person name="Choi I.G."/>
            <person name="Park H."/>
            <person name="Plett J.M."/>
            <person name="Magnuson J."/>
            <person name="Spatafora J.W."/>
            <person name="Nagy L.G."/>
            <person name="Henrissat B."/>
            <person name="Grigoriev I.V."/>
            <person name="Yang Z.L."/>
            <person name="Xu J."/>
            <person name="Martin F.M."/>
        </authorList>
    </citation>
    <scope>NUCLEOTIDE SEQUENCE</scope>
    <source>
        <strain evidence="1">KUC20120723A-06</strain>
    </source>
</reference>
<accession>A0ACB8B6V2</accession>
<proteinExistence type="predicted"/>
<organism evidence="1 2">
    <name type="scientific">Leucogyrophana mollusca</name>
    <dbReference type="NCBI Taxonomy" id="85980"/>
    <lineage>
        <taxon>Eukaryota</taxon>
        <taxon>Fungi</taxon>
        <taxon>Dikarya</taxon>
        <taxon>Basidiomycota</taxon>
        <taxon>Agaricomycotina</taxon>
        <taxon>Agaricomycetes</taxon>
        <taxon>Agaricomycetidae</taxon>
        <taxon>Boletales</taxon>
        <taxon>Boletales incertae sedis</taxon>
        <taxon>Leucogyrophana</taxon>
    </lineage>
</organism>
<name>A0ACB8B6V2_9AGAM</name>
<evidence type="ECO:0000313" key="1">
    <source>
        <dbReference type="EMBL" id="KAH7921189.1"/>
    </source>
</evidence>